<name>A1KWU7_STAAU</name>
<dbReference type="NCBIfam" id="NF033383">
    <property type="entry name" value="induct_EntF"/>
    <property type="match status" value="1"/>
</dbReference>
<keyword evidence="4" id="KW-0614">Plasmid</keyword>
<dbReference type="EMBL" id="AP003089">
    <property type="protein sequence ID" value="BAC54509.1"/>
    <property type="molecule type" value="Genomic_DNA"/>
</dbReference>
<reference evidence="1" key="3">
    <citation type="submission" date="2009-12" db="EMBL/GenBank/DDBJ databases">
        <authorList>
            <person name="Summers A.O."/>
            <person name="Shearer J."/>
            <person name="Wireman J."/>
        </authorList>
    </citation>
    <scope>NUCLEOTIDE SEQUENCE</scope>
    <source>
        <strain evidence="2">K153N</strain>
        <strain evidence="3">SK1271</strain>
        <strain evidence="1">WB43S</strain>
        <plasmid evidence="3">pSK156</plasmid>
        <plasmid evidence="1">pWBG746</plasmid>
        <plasmid evidence="2">pWBG747</plasmid>
    </source>
</reference>
<geneLocation type="plasmid" evidence="1">
    <name>pWBG746</name>
</geneLocation>
<dbReference type="AlphaFoldDB" id="A1KWU7"/>
<proteinExistence type="predicted"/>
<evidence type="ECO:0000313" key="1">
    <source>
        <dbReference type="EMBL" id="ACZ58737.1"/>
    </source>
</evidence>
<geneLocation type="plasmid" evidence="3">
    <name>pSK156</name>
</geneLocation>
<sequence length="41" mass="4451">MKQLDIPQLLIINGGSGGNYTLPGQPKGDIKKCILSFFKNC</sequence>
<geneLocation type="plasmid" evidence="2">
    <name>pWBG747</name>
</geneLocation>
<organism evidence="4">
    <name type="scientific">Staphylococcus aureus</name>
    <dbReference type="NCBI Taxonomy" id="1280"/>
    <lineage>
        <taxon>Bacteria</taxon>
        <taxon>Bacillati</taxon>
        <taxon>Bacillota</taxon>
        <taxon>Bacilli</taxon>
        <taxon>Bacillales</taxon>
        <taxon>Staphylococcaceae</taxon>
        <taxon>Staphylococcus</taxon>
    </lineage>
</organism>
<dbReference type="EMBL" id="GQ900399">
    <property type="protein sequence ID" value="ACZ58959.1"/>
    <property type="molecule type" value="Genomic_DNA"/>
</dbReference>
<geneLocation type="plasmid" evidence="4">
    <name>EDINA plasmid</name>
</geneLocation>
<gene>
    <name evidence="1" type="ORF">SAP029A_036</name>
    <name evidence="2" type="ORF">SAP039A_020</name>
    <name evidence="3" type="ORF">SAP099A_006</name>
</gene>
<protein>
    <submittedName>
        <fullName evidence="4">Uncharacterized protein</fullName>
    </submittedName>
</protein>
<evidence type="ECO:0000313" key="4">
    <source>
        <dbReference type="EMBL" id="BAC54509.1"/>
    </source>
</evidence>
<dbReference type="EMBL" id="GQ900390">
    <property type="protein sequence ID" value="ACZ58737.1"/>
    <property type="molecule type" value="Genomic_DNA"/>
</dbReference>
<dbReference type="EMBL" id="GQ900448">
    <property type="protein sequence ID" value="ADA80048.1"/>
    <property type="molecule type" value="Genomic_DNA"/>
</dbReference>
<evidence type="ECO:0000313" key="3">
    <source>
        <dbReference type="EMBL" id="ADA80048.1"/>
    </source>
</evidence>
<reference evidence="1" key="2">
    <citation type="submission" date="2009-08" db="EMBL/GenBank/DDBJ databases">
        <authorList>
            <person name="Gill J."/>
            <person name="Borman J."/>
            <person name="Shetty J."/>
            <person name="Hostetler J."/>
            <person name="Durkin S."/>
            <person name="Montgomery B."/>
        </authorList>
    </citation>
    <scope>NUCLEOTIDE SEQUENCE</scope>
    <source>
        <strain evidence="2">K153N</strain>
        <strain evidence="3">SK1271</strain>
        <strain evidence="1">WB43S</strain>
        <plasmid evidence="3">pSK156</plasmid>
        <plasmid evidence="1">pWBG746</plasmid>
        <plasmid evidence="2">pWBG747</plasmid>
    </source>
</reference>
<dbReference type="RefSeq" id="WP_012211141.1">
    <property type="nucleotide sequence ID" value="NC_010077.1"/>
</dbReference>
<evidence type="ECO:0000313" key="2">
    <source>
        <dbReference type="EMBL" id="ACZ58959.1"/>
    </source>
</evidence>
<reference evidence="4" key="1">
    <citation type="submission" date="2001-01" db="EMBL/GenBank/DDBJ databases">
        <title>Complete nucleotide sequence of Staphylococcus aureus E-1 EDINA plasmid.</title>
        <authorList>
            <person name="Sugai M."/>
            <person name="Yamaguchi T."/>
            <person name="Hayashi T."/>
            <person name="Nakasone K."/>
            <person name="Takami H."/>
        </authorList>
    </citation>
    <scope>NUCLEOTIDE SEQUENCE</scope>
    <source>
        <strain evidence="4">E-1</strain>
        <plasmid evidence="4">EDINA plasmid</plasmid>
    </source>
</reference>
<accession>A1KWU7</accession>